<evidence type="ECO:0000313" key="6">
    <source>
        <dbReference type="Proteomes" id="UP000019666"/>
    </source>
</evidence>
<dbReference type="GO" id="GO:0016491">
    <property type="term" value="F:oxidoreductase activity"/>
    <property type="evidence" value="ECO:0007669"/>
    <property type="project" value="UniProtKB-KW"/>
</dbReference>
<evidence type="ECO:0000256" key="2">
    <source>
        <dbReference type="ARBA" id="ARBA00023002"/>
    </source>
</evidence>
<feature type="region of interest" description="Disordered" evidence="4">
    <location>
        <begin position="182"/>
        <end position="217"/>
    </location>
</feature>
<organism evidence="5 6">
    <name type="scientific">Rubellimicrobium mesophilum DSM 19309</name>
    <dbReference type="NCBI Taxonomy" id="442562"/>
    <lineage>
        <taxon>Bacteria</taxon>
        <taxon>Pseudomonadati</taxon>
        <taxon>Pseudomonadota</taxon>
        <taxon>Alphaproteobacteria</taxon>
        <taxon>Rhodobacterales</taxon>
        <taxon>Roseobacteraceae</taxon>
        <taxon>Rubellimicrobium</taxon>
    </lineage>
</organism>
<accession>A0A017HJQ6</accession>
<proteinExistence type="inferred from homology"/>
<dbReference type="STRING" id="442562.Rumeso_03700"/>
<dbReference type="RefSeq" id="WP_051521223.1">
    <property type="nucleotide sequence ID" value="NZ_KK088570.1"/>
</dbReference>
<protein>
    <submittedName>
        <fullName evidence="5">Dehydrogenase</fullName>
    </submittedName>
</protein>
<dbReference type="EMBL" id="AOSK01000108">
    <property type="protein sequence ID" value="EYD74747.1"/>
    <property type="molecule type" value="Genomic_DNA"/>
</dbReference>
<sequence length="217" mass="22996">MRANLRPLVQQTLVITGASSGIGLATAQEAVRRGAAVVLAARNEDALNQVARELQAQGGRVAVCVADVAQDADVERIAETALQEFGGFDTWVNDAAAATFGTLEETPMADHRRAFDVNYFGLVKGSLVAARHLRERGGGAIINLGSVLSDRAVIDQGPYCATKHAIKAFTDVLLDGARAGRGAHCGDPDQARQHAHPLPRARPQLRRSAHARAPRGL</sequence>
<dbReference type="HOGENOM" id="CLU_010194_2_10_5"/>
<keyword evidence="2" id="KW-0560">Oxidoreductase</keyword>
<name>A0A017HJQ6_9RHOB</name>
<evidence type="ECO:0000256" key="3">
    <source>
        <dbReference type="RuleBase" id="RU000363"/>
    </source>
</evidence>
<dbReference type="SUPFAM" id="SSF51735">
    <property type="entry name" value="NAD(P)-binding Rossmann-fold domains"/>
    <property type="match status" value="1"/>
</dbReference>
<keyword evidence="6" id="KW-1185">Reference proteome</keyword>
<comment type="similarity">
    <text evidence="1 3">Belongs to the short-chain dehydrogenases/reductases (SDR) family.</text>
</comment>
<dbReference type="Proteomes" id="UP000019666">
    <property type="component" value="Unassembled WGS sequence"/>
</dbReference>
<evidence type="ECO:0000313" key="5">
    <source>
        <dbReference type="EMBL" id="EYD74747.1"/>
    </source>
</evidence>
<feature type="compositionally biased region" description="Basic residues" evidence="4">
    <location>
        <begin position="193"/>
        <end position="217"/>
    </location>
</feature>
<dbReference type="PANTHER" id="PTHR44196:SF1">
    <property type="entry name" value="DEHYDROGENASE_REDUCTASE SDR FAMILY MEMBER 7B"/>
    <property type="match status" value="1"/>
</dbReference>
<dbReference type="Gene3D" id="3.40.50.720">
    <property type="entry name" value="NAD(P)-binding Rossmann-like Domain"/>
    <property type="match status" value="1"/>
</dbReference>
<gene>
    <name evidence="5" type="ORF">Rumeso_03700</name>
</gene>
<dbReference type="PANTHER" id="PTHR44196">
    <property type="entry name" value="DEHYDROGENASE/REDUCTASE SDR FAMILY MEMBER 7B"/>
    <property type="match status" value="1"/>
</dbReference>
<comment type="caution">
    <text evidence="5">The sequence shown here is derived from an EMBL/GenBank/DDBJ whole genome shotgun (WGS) entry which is preliminary data.</text>
</comment>
<dbReference type="AlphaFoldDB" id="A0A017HJQ6"/>
<dbReference type="PRINTS" id="PR00081">
    <property type="entry name" value="GDHRDH"/>
</dbReference>
<evidence type="ECO:0000256" key="1">
    <source>
        <dbReference type="ARBA" id="ARBA00006484"/>
    </source>
</evidence>
<reference evidence="5 6" key="1">
    <citation type="submission" date="2013-02" db="EMBL/GenBank/DDBJ databases">
        <authorList>
            <person name="Fiebig A."/>
            <person name="Goeker M."/>
            <person name="Klenk H.-P.P."/>
        </authorList>
    </citation>
    <scope>NUCLEOTIDE SEQUENCE [LARGE SCALE GENOMIC DNA]</scope>
    <source>
        <strain evidence="5 6">DSM 19309</strain>
    </source>
</reference>
<dbReference type="InterPro" id="IPR002347">
    <property type="entry name" value="SDR_fam"/>
</dbReference>
<dbReference type="InterPro" id="IPR036291">
    <property type="entry name" value="NAD(P)-bd_dom_sf"/>
</dbReference>
<dbReference type="Pfam" id="PF00106">
    <property type="entry name" value="adh_short"/>
    <property type="match status" value="1"/>
</dbReference>
<dbReference type="PRINTS" id="PR00080">
    <property type="entry name" value="SDRFAMILY"/>
</dbReference>
<dbReference type="GO" id="GO:0016020">
    <property type="term" value="C:membrane"/>
    <property type="evidence" value="ECO:0007669"/>
    <property type="project" value="TreeGrafter"/>
</dbReference>
<evidence type="ECO:0000256" key="4">
    <source>
        <dbReference type="SAM" id="MobiDB-lite"/>
    </source>
</evidence>